<keyword evidence="5" id="KW-1185">Reference proteome</keyword>
<keyword evidence="2" id="KW-0812">Transmembrane</keyword>
<feature type="compositionally biased region" description="Low complexity" evidence="1">
    <location>
        <begin position="77"/>
        <end position="96"/>
    </location>
</feature>
<organism evidence="3 5">
    <name type="scientific">Streptomyces fulvorobeus</name>
    <dbReference type="NCBI Taxonomy" id="284028"/>
    <lineage>
        <taxon>Bacteria</taxon>
        <taxon>Bacillati</taxon>
        <taxon>Actinomycetota</taxon>
        <taxon>Actinomycetes</taxon>
        <taxon>Kitasatosporales</taxon>
        <taxon>Streptomycetaceae</taxon>
        <taxon>Streptomyces</taxon>
    </lineage>
</organism>
<sequence>MSFGQGGPSWGPGGGHTPDWAALAEESAARGRRRKWLMAGGGVLATAAVTAIVATAVITADRGDSPARSEKNAGELPAPGELPSESSAPEPSFSSVAPPPPPDPREYIADAGKDKAPVTAEAFFPGKRLTMGDRVHTKGATAQTRSCAGTTQGALGSILAAHGCEQVIRATYRKDGVAVTVGLAVFGTEERARKAAQQASGGIASLSGAGVPTFCRGGAVCRRTANSYGRYAYFTVGGFTDGRNVTRADSDVFAVGDDLTNFTFRQIHHRGEVQASAAAGLPVS</sequence>
<dbReference type="AlphaFoldDB" id="A0A7J0C8J1"/>
<dbReference type="Proteomes" id="UP000498980">
    <property type="component" value="Unassembled WGS sequence"/>
</dbReference>
<reference evidence="3 5" key="1">
    <citation type="submission" date="2020-05" db="EMBL/GenBank/DDBJ databases">
        <title>Whole genome shotgun sequence of Streptomyces fulvorobeus NBRC 15897.</title>
        <authorList>
            <person name="Komaki H."/>
            <person name="Tamura T."/>
        </authorList>
    </citation>
    <scope>NUCLEOTIDE SEQUENCE [LARGE SCALE GENOMIC DNA]</scope>
    <source>
        <strain evidence="3 5">NBRC 15897</strain>
    </source>
</reference>
<feature type="compositionally biased region" description="Basic and acidic residues" evidence="1">
    <location>
        <begin position="61"/>
        <end position="73"/>
    </location>
</feature>
<evidence type="ECO:0000313" key="6">
    <source>
        <dbReference type="Proteomes" id="UP000530403"/>
    </source>
</evidence>
<comment type="caution">
    <text evidence="3">The sequence shown here is derived from an EMBL/GenBank/DDBJ whole genome shotgun (WGS) entry which is preliminary data.</text>
</comment>
<dbReference type="EMBL" id="JACCCF010000001">
    <property type="protein sequence ID" value="NYE42447.1"/>
    <property type="molecule type" value="Genomic_DNA"/>
</dbReference>
<keyword evidence="2" id="KW-1133">Transmembrane helix</keyword>
<name>A0A7J0C8J1_9ACTN</name>
<accession>A0A7J0C8J1</accession>
<evidence type="ECO:0000313" key="3">
    <source>
        <dbReference type="EMBL" id="GFM98845.1"/>
    </source>
</evidence>
<gene>
    <name evidence="4" type="ORF">HEB29_003458</name>
    <name evidence="3" type="ORF">Sfulv_36560</name>
</gene>
<evidence type="ECO:0000313" key="5">
    <source>
        <dbReference type="Proteomes" id="UP000498980"/>
    </source>
</evidence>
<proteinExistence type="predicted"/>
<reference evidence="4 6" key="2">
    <citation type="submission" date="2020-07" db="EMBL/GenBank/DDBJ databases">
        <title>Sequencing the genomes of 1000 actinobacteria strains.</title>
        <authorList>
            <person name="Klenk H.-P."/>
        </authorList>
    </citation>
    <scope>NUCLEOTIDE SEQUENCE [LARGE SCALE GENOMIC DNA]</scope>
    <source>
        <strain evidence="4 6">DSM 41455</strain>
    </source>
</reference>
<evidence type="ECO:0000313" key="4">
    <source>
        <dbReference type="EMBL" id="NYE42447.1"/>
    </source>
</evidence>
<evidence type="ECO:0000256" key="2">
    <source>
        <dbReference type="SAM" id="Phobius"/>
    </source>
</evidence>
<feature type="region of interest" description="Disordered" evidence="1">
    <location>
        <begin position="60"/>
        <end position="109"/>
    </location>
</feature>
<feature type="region of interest" description="Disordered" evidence="1">
    <location>
        <begin position="1"/>
        <end position="31"/>
    </location>
</feature>
<dbReference type="RefSeq" id="WP_173315069.1">
    <property type="nucleotide sequence ID" value="NZ_BAAAUE010000009.1"/>
</dbReference>
<keyword evidence="2" id="KW-0472">Membrane</keyword>
<feature type="compositionally biased region" description="Gly residues" evidence="1">
    <location>
        <begin position="1"/>
        <end position="16"/>
    </location>
</feature>
<dbReference type="Proteomes" id="UP000530403">
    <property type="component" value="Unassembled WGS sequence"/>
</dbReference>
<protein>
    <submittedName>
        <fullName evidence="3">Uncharacterized protein</fullName>
    </submittedName>
</protein>
<dbReference type="EMBL" id="BLWC01000001">
    <property type="protein sequence ID" value="GFM98845.1"/>
    <property type="molecule type" value="Genomic_DNA"/>
</dbReference>
<evidence type="ECO:0000256" key="1">
    <source>
        <dbReference type="SAM" id="MobiDB-lite"/>
    </source>
</evidence>
<feature type="transmembrane region" description="Helical" evidence="2">
    <location>
        <begin position="36"/>
        <end position="58"/>
    </location>
</feature>